<evidence type="ECO:0000256" key="1">
    <source>
        <dbReference type="SAM" id="MobiDB-lite"/>
    </source>
</evidence>
<accession>A0A4R7TEF9</accession>
<evidence type="ECO:0000313" key="4">
    <source>
        <dbReference type="Proteomes" id="UP000295151"/>
    </source>
</evidence>
<feature type="region of interest" description="Disordered" evidence="1">
    <location>
        <begin position="53"/>
        <end position="109"/>
    </location>
</feature>
<protein>
    <submittedName>
        <fullName evidence="3">Uncharacterized protein</fullName>
    </submittedName>
</protein>
<sequence>MFDPNGPGGFGGPPGYQRPPQRNRAGLFIVLLVVLLIAVLGIGGVVAYNLVSDKSPSSETTEPGGLDPSDIPTELPTYFPTEPPTEDPTEEPSVPATTAPTKPPSGNPAEAKALVTQFVGHLNANQPTAAAALACQESKELLPTLIKVLIKPPTKLTVGETIGQTVIIVRVNGTTNGRSVTGIVLVQADQSGHPCVRALQVAPN</sequence>
<feature type="transmembrane region" description="Helical" evidence="2">
    <location>
        <begin position="27"/>
        <end position="51"/>
    </location>
</feature>
<comment type="caution">
    <text evidence="3">The sequence shown here is derived from an EMBL/GenBank/DDBJ whole genome shotgun (WGS) entry which is preliminary data.</text>
</comment>
<reference evidence="3 4" key="1">
    <citation type="submission" date="2019-03" db="EMBL/GenBank/DDBJ databases">
        <title>Genomic Encyclopedia of Type Strains, Phase III (KMG-III): the genomes of soil and plant-associated and newly described type strains.</title>
        <authorList>
            <person name="Whitman W."/>
        </authorList>
    </citation>
    <scope>NUCLEOTIDE SEQUENCE [LARGE SCALE GENOMIC DNA]</scope>
    <source>
        <strain evidence="3 4">VKM Ac-2575</strain>
    </source>
</reference>
<keyword evidence="2" id="KW-0472">Membrane</keyword>
<dbReference type="AlphaFoldDB" id="A0A4R7TEF9"/>
<keyword evidence="4" id="KW-1185">Reference proteome</keyword>
<dbReference type="Proteomes" id="UP000295151">
    <property type="component" value="Unassembled WGS sequence"/>
</dbReference>
<proteinExistence type="predicted"/>
<gene>
    <name evidence="3" type="ORF">EV138_3486</name>
</gene>
<evidence type="ECO:0000313" key="3">
    <source>
        <dbReference type="EMBL" id="TDU89906.1"/>
    </source>
</evidence>
<dbReference type="EMBL" id="SOCE01000001">
    <property type="protein sequence ID" value="TDU89906.1"/>
    <property type="molecule type" value="Genomic_DNA"/>
</dbReference>
<name>A0A4R7TEF9_9ACTN</name>
<keyword evidence="2" id="KW-0812">Transmembrane</keyword>
<keyword evidence="2" id="KW-1133">Transmembrane helix</keyword>
<organism evidence="3 4">
    <name type="scientific">Kribbella voronezhensis</name>
    <dbReference type="NCBI Taxonomy" id="2512212"/>
    <lineage>
        <taxon>Bacteria</taxon>
        <taxon>Bacillati</taxon>
        <taxon>Actinomycetota</taxon>
        <taxon>Actinomycetes</taxon>
        <taxon>Propionibacteriales</taxon>
        <taxon>Kribbellaceae</taxon>
        <taxon>Kribbella</taxon>
    </lineage>
</organism>
<evidence type="ECO:0000256" key="2">
    <source>
        <dbReference type="SAM" id="Phobius"/>
    </source>
</evidence>